<proteinExistence type="predicted"/>
<evidence type="ECO:0000313" key="2">
    <source>
        <dbReference type="EMBL" id="SEB40256.1"/>
    </source>
</evidence>
<evidence type="ECO:0000313" key="3">
    <source>
        <dbReference type="Proteomes" id="UP000183750"/>
    </source>
</evidence>
<evidence type="ECO:0000259" key="1">
    <source>
        <dbReference type="Pfam" id="PF04480"/>
    </source>
</evidence>
<dbReference type="Gene3D" id="3.40.960.10">
    <property type="entry name" value="VSR Endonuclease"/>
    <property type="match status" value="1"/>
</dbReference>
<reference evidence="3" key="1">
    <citation type="submission" date="2016-10" db="EMBL/GenBank/DDBJ databases">
        <authorList>
            <person name="Varghese N."/>
            <person name="Submissions S."/>
        </authorList>
    </citation>
    <scope>NUCLEOTIDE SEQUENCE [LARGE SCALE GENOMIC DNA]</scope>
    <source>
        <strain evidence="3">DSM 16089</strain>
    </source>
</reference>
<feature type="domain" description="DUF559" evidence="1">
    <location>
        <begin position="191"/>
        <end position="266"/>
    </location>
</feature>
<keyword evidence="2" id="KW-0378">Hydrolase</keyword>
<dbReference type="GO" id="GO:0004519">
    <property type="term" value="F:endonuclease activity"/>
    <property type="evidence" value="ECO:0007669"/>
    <property type="project" value="UniProtKB-KW"/>
</dbReference>
<keyword evidence="2" id="KW-0540">Nuclease</keyword>
<dbReference type="AlphaFoldDB" id="A0A1H4J2R8"/>
<dbReference type="OrthoDB" id="4701311at2"/>
<keyword evidence="2" id="KW-0255">Endonuclease</keyword>
<protein>
    <submittedName>
        <fullName evidence="2">Very-short-patch-repair endonuclease</fullName>
    </submittedName>
</protein>
<dbReference type="Pfam" id="PF04480">
    <property type="entry name" value="DUF559"/>
    <property type="match status" value="1"/>
</dbReference>
<dbReference type="RefSeq" id="WP_060927120.1">
    <property type="nucleotide sequence ID" value="NZ_FNSQ01000005.1"/>
</dbReference>
<sequence length="277" mass="30387">MDVEGSLAAGQGIARIRALRRSGVTEYAVKRAVRSGAVMSVCRGWVALRDADPMLIAAAKRGVVLSCVTLAKRKALWVTSAGEPHVAAPANSGHANSVRGVVHWSIPTFPRDPDQLEDSVENALVLVARCQPHEDALATWESAIRKHLVDVDVLSRAPLPPAARRLLDDARPFADAGTETILRTRLRWLDVPITPQVWVFGHRVDFLIGDRLVIQIDGRHHVGPQRSSDIAHDAELALRGYHVMRVSYDQLMNQWPAVQNRILAAIAQRLHLAAGRA</sequence>
<dbReference type="InterPro" id="IPR007569">
    <property type="entry name" value="DUF559"/>
</dbReference>
<accession>A0A1H4J2R8</accession>
<gene>
    <name evidence="2" type="ORF">SAMN04489807_0506</name>
</gene>
<keyword evidence="3" id="KW-1185">Reference proteome</keyword>
<dbReference type="EMBL" id="FNSQ01000005">
    <property type="protein sequence ID" value="SEB40256.1"/>
    <property type="molecule type" value="Genomic_DNA"/>
</dbReference>
<name>A0A1H4J2R8_9MICO</name>
<organism evidence="2 3">
    <name type="scientific">Microbacterium hydrocarbonoxydans</name>
    <dbReference type="NCBI Taxonomy" id="273678"/>
    <lineage>
        <taxon>Bacteria</taxon>
        <taxon>Bacillati</taxon>
        <taxon>Actinomycetota</taxon>
        <taxon>Actinomycetes</taxon>
        <taxon>Micrococcales</taxon>
        <taxon>Microbacteriaceae</taxon>
        <taxon>Microbacterium</taxon>
    </lineage>
</organism>
<dbReference type="Proteomes" id="UP000183750">
    <property type="component" value="Unassembled WGS sequence"/>
</dbReference>